<evidence type="ECO:0000256" key="1">
    <source>
        <dbReference type="ARBA" id="ARBA00008226"/>
    </source>
</evidence>
<dbReference type="GO" id="GO:0006264">
    <property type="term" value="P:mitochondrial DNA replication"/>
    <property type="evidence" value="ECO:0007669"/>
    <property type="project" value="TreeGrafter"/>
</dbReference>
<keyword evidence="6" id="KW-0067">ATP-binding</keyword>
<gene>
    <name evidence="10" type="ORF">EGYM00163_LOCUS487</name>
</gene>
<reference evidence="10" key="1">
    <citation type="submission" date="2021-01" db="EMBL/GenBank/DDBJ databases">
        <authorList>
            <person name="Corre E."/>
            <person name="Pelletier E."/>
            <person name="Niang G."/>
            <person name="Scheremetjew M."/>
            <person name="Finn R."/>
            <person name="Kale V."/>
            <person name="Holt S."/>
            <person name="Cochrane G."/>
            <person name="Meng A."/>
            <person name="Brown T."/>
            <person name="Cohen L."/>
        </authorList>
    </citation>
    <scope>NUCLEOTIDE SEQUENCE</scope>
    <source>
        <strain evidence="10">CCMP1594</strain>
    </source>
</reference>
<name>A0A7S4C7I5_9EUGL</name>
<dbReference type="PANTHER" id="PTHR10745">
    <property type="entry name" value="GLYCYL-TRNA SYNTHETASE/DNA POLYMERASE SUBUNIT GAMMA-2"/>
    <property type="match status" value="1"/>
</dbReference>
<dbReference type="InterPro" id="IPR045864">
    <property type="entry name" value="aa-tRNA-synth_II/BPL/LPL"/>
</dbReference>
<dbReference type="CDD" id="cd00858">
    <property type="entry name" value="GlyRS_anticodon"/>
    <property type="match status" value="1"/>
</dbReference>
<dbReference type="EMBL" id="HBJA01001719">
    <property type="protein sequence ID" value="CAE0789374.1"/>
    <property type="molecule type" value="Transcribed_RNA"/>
</dbReference>
<dbReference type="GO" id="GO:0004820">
    <property type="term" value="F:glycine-tRNA ligase activity"/>
    <property type="evidence" value="ECO:0007669"/>
    <property type="project" value="UniProtKB-EC"/>
</dbReference>
<dbReference type="InterPro" id="IPR027031">
    <property type="entry name" value="Gly-tRNA_synthase/POLG2"/>
</dbReference>
<protein>
    <recommendedName>
        <fullName evidence="2">glycine--tRNA ligase</fullName>
        <ecNumber evidence="2">6.1.1.14</ecNumber>
    </recommendedName>
</protein>
<dbReference type="GO" id="GO:0005739">
    <property type="term" value="C:mitochondrion"/>
    <property type="evidence" value="ECO:0007669"/>
    <property type="project" value="TreeGrafter"/>
</dbReference>
<dbReference type="NCBIfam" id="NF003211">
    <property type="entry name" value="PRK04173.1"/>
    <property type="match status" value="1"/>
</dbReference>
<dbReference type="InterPro" id="IPR036621">
    <property type="entry name" value="Anticodon-bd_dom_sf"/>
</dbReference>
<evidence type="ECO:0000256" key="4">
    <source>
        <dbReference type="ARBA" id="ARBA00022598"/>
    </source>
</evidence>
<dbReference type="GO" id="GO:0006426">
    <property type="term" value="P:glycyl-tRNA aminoacylation"/>
    <property type="evidence" value="ECO:0007669"/>
    <property type="project" value="InterPro"/>
</dbReference>
<dbReference type="InterPro" id="IPR022961">
    <property type="entry name" value="Gly_tRNA_ligase_bac"/>
</dbReference>
<comment type="similarity">
    <text evidence="1">Belongs to the class-II aminoacyl-tRNA synthetase family.</text>
</comment>
<dbReference type="EC" id="6.1.1.14" evidence="2"/>
<keyword evidence="8" id="KW-0030">Aminoacyl-tRNA synthetase</keyword>
<dbReference type="PANTHER" id="PTHR10745:SF8">
    <property type="entry name" value="DNA POLYMERASE SUBUNIT GAMMA-2, MITOCHONDRIAL"/>
    <property type="match status" value="1"/>
</dbReference>
<evidence type="ECO:0000259" key="9">
    <source>
        <dbReference type="PROSITE" id="PS50862"/>
    </source>
</evidence>
<keyword evidence="4" id="KW-0436">Ligase</keyword>
<evidence type="ECO:0000256" key="7">
    <source>
        <dbReference type="ARBA" id="ARBA00022917"/>
    </source>
</evidence>
<accession>A0A7S4C7I5</accession>
<dbReference type="HAMAP" id="MF_00253_B">
    <property type="entry name" value="Gly_tRNA_synth_B"/>
    <property type="match status" value="1"/>
</dbReference>
<proteinExistence type="inferred from homology"/>
<dbReference type="Pfam" id="PF03129">
    <property type="entry name" value="HGTP_anticodon"/>
    <property type="match status" value="1"/>
</dbReference>
<dbReference type="InterPro" id="IPR002315">
    <property type="entry name" value="tRNA-synt_gly"/>
</dbReference>
<dbReference type="InterPro" id="IPR006195">
    <property type="entry name" value="aa-tRNA-synth_II"/>
</dbReference>
<keyword evidence="7" id="KW-0648">Protein biosynthesis</keyword>
<dbReference type="InterPro" id="IPR004154">
    <property type="entry name" value="Anticodon-bd"/>
</dbReference>
<dbReference type="CDD" id="cd00774">
    <property type="entry name" value="GlyRS-like_core"/>
    <property type="match status" value="1"/>
</dbReference>
<evidence type="ECO:0000256" key="2">
    <source>
        <dbReference type="ARBA" id="ARBA00012829"/>
    </source>
</evidence>
<feature type="domain" description="Aminoacyl-transfer RNA synthetases class-II family profile" evidence="9">
    <location>
        <begin position="273"/>
        <end position="540"/>
    </location>
</feature>
<sequence length="641" mass="71342">MSEPAALWARPIPASQTHTPATATSRLAPAFLQGRVGVGAEPIPLQTFAGSEFMEAARTNTDGFDAQDQIEGNPNMGSLWGVPSLLVVPMALAWLYKRWAAMRQPQGAQHFFSPDAHCTVDVSALESPAVSMATVTGERTQQYVLSMDDLVSLCKRRGFVYQASDLYGGFAGFWDYGPLGVELKNQIKAKWWKKMVQLRDDVVGIDSAIIGSPKVWEASGHLAGFSDPMVDCKESNQRFRADQVLYSAVLDAEGKQCGYVSCQQDEVSNEKALAKKAKKLVKEAGGKGPHQPLNFKELIDCPVELIDQIPSPATGNPGTLTPPRDFNLMFSTNVGPVVADSSTAFLRPETAQGIFTNFKNVMDTSRVSLPFGIAQIGKAFRNEITPRNFIFRSREFEQMEIEYFIKEDDWERCHQEWLDTMHKFLMETCGLRPELVGTEVHAQDKLAHYARACTDLTFHFPFGEQELLGVAARGCYDLTQHANASGRKLEVNDQQTKTKFIPHVIEPSLGVDRLFLAVLCSAYDEDEIGGEKRTVLRFSPEIAPVKVLVLPLVKNNEDIMGRAKDLFERLRMRWNCTMDITGAIGRRYRRGDEAGVPFCVTVDFDSLEDGTVTVRDRDSTEQKRVSEDELIAELTKAIDGY</sequence>
<dbReference type="GO" id="GO:0005524">
    <property type="term" value="F:ATP binding"/>
    <property type="evidence" value="ECO:0007669"/>
    <property type="project" value="UniProtKB-KW"/>
</dbReference>
<dbReference type="PROSITE" id="PS50862">
    <property type="entry name" value="AA_TRNA_LIGASE_II"/>
    <property type="match status" value="1"/>
</dbReference>
<evidence type="ECO:0000256" key="6">
    <source>
        <dbReference type="ARBA" id="ARBA00022840"/>
    </source>
</evidence>
<organism evidence="10">
    <name type="scientific">Eutreptiella gymnastica</name>
    <dbReference type="NCBI Taxonomy" id="73025"/>
    <lineage>
        <taxon>Eukaryota</taxon>
        <taxon>Discoba</taxon>
        <taxon>Euglenozoa</taxon>
        <taxon>Euglenida</taxon>
        <taxon>Spirocuta</taxon>
        <taxon>Euglenophyceae</taxon>
        <taxon>Eutreptiales</taxon>
        <taxon>Eutreptiaceae</taxon>
        <taxon>Eutreptiella</taxon>
    </lineage>
</organism>
<dbReference type="PRINTS" id="PR01043">
    <property type="entry name" value="TRNASYNTHGLY"/>
</dbReference>
<keyword evidence="3" id="KW-0963">Cytoplasm</keyword>
<dbReference type="Pfam" id="PF00587">
    <property type="entry name" value="tRNA-synt_2b"/>
    <property type="match status" value="1"/>
</dbReference>
<dbReference type="SUPFAM" id="SSF52954">
    <property type="entry name" value="Class II aaRS ABD-related"/>
    <property type="match status" value="1"/>
</dbReference>
<keyword evidence="5" id="KW-0547">Nucleotide-binding</keyword>
<evidence type="ECO:0000256" key="5">
    <source>
        <dbReference type="ARBA" id="ARBA00022741"/>
    </source>
</evidence>
<dbReference type="NCBIfam" id="TIGR00389">
    <property type="entry name" value="glyS_dimeric"/>
    <property type="match status" value="1"/>
</dbReference>
<dbReference type="Gene3D" id="3.30.930.10">
    <property type="entry name" value="Bira Bifunctional Protein, Domain 2"/>
    <property type="match status" value="1"/>
</dbReference>
<evidence type="ECO:0000313" key="10">
    <source>
        <dbReference type="EMBL" id="CAE0789374.1"/>
    </source>
</evidence>
<evidence type="ECO:0000256" key="8">
    <source>
        <dbReference type="ARBA" id="ARBA00023146"/>
    </source>
</evidence>
<evidence type="ECO:0000256" key="3">
    <source>
        <dbReference type="ARBA" id="ARBA00022490"/>
    </source>
</evidence>
<dbReference type="Gene3D" id="3.40.50.800">
    <property type="entry name" value="Anticodon-binding domain"/>
    <property type="match status" value="1"/>
</dbReference>
<dbReference type="AlphaFoldDB" id="A0A7S4C7I5"/>
<dbReference type="InterPro" id="IPR033731">
    <property type="entry name" value="GlyRS-like_core"/>
</dbReference>
<dbReference type="InterPro" id="IPR002314">
    <property type="entry name" value="aa-tRNA-synt_IIb"/>
</dbReference>
<dbReference type="SUPFAM" id="SSF55681">
    <property type="entry name" value="Class II aaRS and biotin synthetases"/>
    <property type="match status" value="1"/>
</dbReference>